<dbReference type="EMBL" id="JGVR01000001">
    <property type="protein sequence ID" value="KEZ21599.1"/>
    <property type="molecule type" value="Genomic_DNA"/>
</dbReference>
<comment type="caution">
    <text evidence="1">The sequence shown here is derived from an EMBL/GenBank/DDBJ whole genome shotgun (WGS) entry which is preliminary data.</text>
</comment>
<proteinExistence type="predicted"/>
<name>A0A084EUF7_SPHYA</name>
<gene>
    <name evidence="1" type="ORF">CP98_00277</name>
</gene>
<accession>A0A084EUF7</accession>
<dbReference type="Proteomes" id="UP000028534">
    <property type="component" value="Unassembled WGS sequence"/>
</dbReference>
<dbReference type="PATRIC" id="fig|13690.10.peg.285"/>
<dbReference type="AlphaFoldDB" id="A0A084EUF7"/>
<organism evidence="1 2">
    <name type="scientific">Sphingobium yanoikuyae</name>
    <name type="common">Sphingomonas yanoikuyae</name>
    <dbReference type="NCBI Taxonomy" id="13690"/>
    <lineage>
        <taxon>Bacteria</taxon>
        <taxon>Pseudomonadati</taxon>
        <taxon>Pseudomonadota</taxon>
        <taxon>Alphaproteobacteria</taxon>
        <taxon>Sphingomonadales</taxon>
        <taxon>Sphingomonadaceae</taxon>
        <taxon>Sphingobium</taxon>
    </lineage>
</organism>
<evidence type="ECO:0000313" key="2">
    <source>
        <dbReference type="Proteomes" id="UP000028534"/>
    </source>
</evidence>
<evidence type="ECO:0000313" key="1">
    <source>
        <dbReference type="EMBL" id="KEZ21599.1"/>
    </source>
</evidence>
<sequence length="97" mass="10510">MLRLLMALQSVGGTDIPPDFDLQKVQPAPNPNAIVVTGRRRDERVDREVVATSDEPPLGRAETTLFGKVKGNVHVESQGMGNGTTSQRVMVGIKLPF</sequence>
<reference evidence="1 2" key="1">
    <citation type="submission" date="2014-03" db="EMBL/GenBank/DDBJ databases">
        <title>Genome sequence of Sphingobium yanoikuyae B1.</title>
        <authorList>
            <person name="Gan H.M."/>
            <person name="Gan H.Y."/>
            <person name="Savka M.A."/>
        </authorList>
    </citation>
    <scope>NUCLEOTIDE SEQUENCE [LARGE SCALE GENOMIC DNA]</scope>
    <source>
        <strain evidence="1 2">B1</strain>
    </source>
</reference>
<protein>
    <submittedName>
        <fullName evidence="1">Uncharacterized protein</fullName>
    </submittedName>
</protein>
<dbReference type="RefSeq" id="WP_037516196.1">
    <property type="nucleotide sequence ID" value="NZ_JGVR01000001.1"/>
</dbReference>